<dbReference type="Pfam" id="PF14258">
    <property type="entry name" value="DUF4350"/>
    <property type="match status" value="1"/>
</dbReference>
<keyword evidence="1" id="KW-0812">Transmembrane</keyword>
<name>A0AAU7EHL1_9FLAO</name>
<evidence type="ECO:0000313" key="3">
    <source>
        <dbReference type="EMBL" id="XBL14825.1"/>
    </source>
</evidence>
<organism evidence="3 4">
    <name type="scientific">Mariniflexile litorale</name>
    <dbReference type="NCBI Taxonomy" id="3045158"/>
    <lineage>
        <taxon>Bacteria</taxon>
        <taxon>Pseudomonadati</taxon>
        <taxon>Bacteroidota</taxon>
        <taxon>Flavobacteriia</taxon>
        <taxon>Flavobacteriales</taxon>
        <taxon>Flavobacteriaceae</taxon>
        <taxon>Mariniflexile</taxon>
    </lineage>
</organism>
<reference evidence="3" key="1">
    <citation type="submission" date="2024-04" db="EMBL/GenBank/DDBJ databases">
        <title>Mariniflexile litorale, isolated from the shallow sediments of the Sea of Japan.</title>
        <authorList>
            <person name="Romanenko L."/>
            <person name="Isaeva M."/>
        </authorList>
    </citation>
    <scope>NUCLEOTIDE SEQUENCE [LARGE SCALE GENOMIC DNA]</scope>
    <source>
        <strain evidence="3">KMM 9835</strain>
    </source>
</reference>
<proteinExistence type="predicted"/>
<dbReference type="EMBL" id="CP155618">
    <property type="protein sequence ID" value="XBL14825.1"/>
    <property type="molecule type" value="Genomic_DNA"/>
</dbReference>
<evidence type="ECO:0000313" key="4">
    <source>
        <dbReference type="Proteomes" id="UP001224325"/>
    </source>
</evidence>
<dbReference type="Proteomes" id="UP001224325">
    <property type="component" value="Chromosome"/>
</dbReference>
<keyword evidence="1" id="KW-1133">Transmembrane helix</keyword>
<feature type="domain" description="DUF4350" evidence="2">
    <location>
        <begin position="40"/>
        <end position="236"/>
    </location>
</feature>
<dbReference type="RefSeq" id="WP_308991180.1">
    <property type="nucleotide sequence ID" value="NZ_CP155618.1"/>
</dbReference>
<keyword evidence="1" id="KW-0472">Membrane</keyword>
<protein>
    <submittedName>
        <fullName evidence="3">DUF4350 domain-containing protein</fullName>
    </submittedName>
</protein>
<dbReference type="AlphaFoldDB" id="A0AAU7EHL1"/>
<evidence type="ECO:0000259" key="2">
    <source>
        <dbReference type="Pfam" id="PF14258"/>
    </source>
</evidence>
<sequence length="406" mass="46612">MDKRSKIALYAIGAVIVLMMIAEITKPKALNWRDSYAAADKIPLGCYVLFNELKEVSSKPISVSTKTAFEGLKDFEGKEKTVRLFINNGISFDKQDSESLIKYVENGNSVFISTNYMYGILSDTLNIRIGTDYNNFFKKPSLNSFTSPNLKTNERHFKDVIENSFFISLDTINAVALGTTKVEKTEKISADSVPDTNINYIKVPFGKNNGAFYVHTNPFAFSNYHLLNGNENYAATVLSFLPKHQIIWDNYYKSGRKVITSPLRFILQNQALKWAFYIAMLSLILFVIFRGKRTQRIIPVIEPLKNATLDFTRTIGDLYYQHGDFTNIINKKIQYFLEQIRTKYYLNTNELNENFISKLAIKSSNKIEDTKALIDYMVYLKSKSNHTETDLIQLNKHMESFTKNTI</sequence>
<feature type="transmembrane region" description="Helical" evidence="1">
    <location>
        <begin position="7"/>
        <end position="25"/>
    </location>
</feature>
<evidence type="ECO:0000256" key="1">
    <source>
        <dbReference type="SAM" id="Phobius"/>
    </source>
</evidence>
<dbReference type="InterPro" id="IPR025646">
    <property type="entry name" value="DUF4350"/>
</dbReference>
<keyword evidence="4" id="KW-1185">Reference proteome</keyword>
<feature type="transmembrane region" description="Helical" evidence="1">
    <location>
        <begin position="271"/>
        <end position="289"/>
    </location>
</feature>
<dbReference type="KEGG" id="mlil:QLS71_002130"/>
<accession>A0AAU7EHL1</accession>
<gene>
    <name evidence="3" type="ORF">QLS71_002130</name>
</gene>